<protein>
    <submittedName>
        <fullName evidence="1">Uncharacterized protein</fullName>
    </submittedName>
</protein>
<gene>
    <name evidence="1" type="ORF">EVAR_91439_1</name>
</gene>
<evidence type="ECO:0000313" key="2">
    <source>
        <dbReference type="Proteomes" id="UP000299102"/>
    </source>
</evidence>
<sequence>MTILQRHRDDIIMSRVDKVIVPTESRDLGHLRSSEGRHEAAKNDTHYSRCRALIQSRHPALPPGARAPVPCPPTPLGLILKKGKERSTYFGIGDGGSGTKEAILVVGLRYAFQTLSAAIQCGHAASIIGSFGTGQTRG</sequence>
<organism evidence="1 2">
    <name type="scientific">Eumeta variegata</name>
    <name type="common">Bagworm moth</name>
    <name type="synonym">Eumeta japonica</name>
    <dbReference type="NCBI Taxonomy" id="151549"/>
    <lineage>
        <taxon>Eukaryota</taxon>
        <taxon>Metazoa</taxon>
        <taxon>Ecdysozoa</taxon>
        <taxon>Arthropoda</taxon>
        <taxon>Hexapoda</taxon>
        <taxon>Insecta</taxon>
        <taxon>Pterygota</taxon>
        <taxon>Neoptera</taxon>
        <taxon>Endopterygota</taxon>
        <taxon>Lepidoptera</taxon>
        <taxon>Glossata</taxon>
        <taxon>Ditrysia</taxon>
        <taxon>Tineoidea</taxon>
        <taxon>Psychidae</taxon>
        <taxon>Oiketicinae</taxon>
        <taxon>Eumeta</taxon>
    </lineage>
</organism>
<dbReference type="EMBL" id="BGZK01000701">
    <property type="protein sequence ID" value="GBP56787.1"/>
    <property type="molecule type" value="Genomic_DNA"/>
</dbReference>
<dbReference type="Proteomes" id="UP000299102">
    <property type="component" value="Unassembled WGS sequence"/>
</dbReference>
<name>A0A4C1X3B8_EUMVA</name>
<comment type="caution">
    <text evidence="1">The sequence shown here is derived from an EMBL/GenBank/DDBJ whole genome shotgun (WGS) entry which is preliminary data.</text>
</comment>
<evidence type="ECO:0000313" key="1">
    <source>
        <dbReference type="EMBL" id="GBP56787.1"/>
    </source>
</evidence>
<reference evidence="1 2" key="1">
    <citation type="journal article" date="2019" name="Commun. Biol.">
        <title>The bagworm genome reveals a unique fibroin gene that provides high tensile strength.</title>
        <authorList>
            <person name="Kono N."/>
            <person name="Nakamura H."/>
            <person name="Ohtoshi R."/>
            <person name="Tomita M."/>
            <person name="Numata K."/>
            <person name="Arakawa K."/>
        </authorList>
    </citation>
    <scope>NUCLEOTIDE SEQUENCE [LARGE SCALE GENOMIC DNA]</scope>
</reference>
<keyword evidence="2" id="KW-1185">Reference proteome</keyword>
<accession>A0A4C1X3B8</accession>
<dbReference type="AlphaFoldDB" id="A0A4C1X3B8"/>
<proteinExistence type="predicted"/>